<dbReference type="Gene3D" id="3.90.1150.10">
    <property type="entry name" value="Aspartate Aminotransferase, domain 1"/>
    <property type="match status" value="1"/>
</dbReference>
<dbReference type="InterPro" id="IPR020578">
    <property type="entry name" value="Aminotrans_V_PyrdxlP_BS"/>
</dbReference>
<evidence type="ECO:0000256" key="5">
    <source>
        <dbReference type="ARBA" id="ARBA00022723"/>
    </source>
</evidence>
<dbReference type="GO" id="GO:0031071">
    <property type="term" value="F:cysteine desulfurase activity"/>
    <property type="evidence" value="ECO:0007669"/>
    <property type="project" value="UniProtKB-EC"/>
</dbReference>
<evidence type="ECO:0000256" key="6">
    <source>
        <dbReference type="ARBA" id="ARBA00022898"/>
    </source>
</evidence>
<keyword evidence="6" id="KW-0663">Pyridoxal phosphate</keyword>
<dbReference type="PIRSF" id="PIRSF005572">
    <property type="entry name" value="NifS"/>
    <property type="match status" value="1"/>
</dbReference>
<organism evidence="12 13">
    <name type="scientific">Streptococcus danieliae</name>
    <dbReference type="NCBI Taxonomy" id="747656"/>
    <lineage>
        <taxon>Bacteria</taxon>
        <taxon>Bacillati</taxon>
        <taxon>Bacillota</taxon>
        <taxon>Bacilli</taxon>
        <taxon>Lactobacillales</taxon>
        <taxon>Streptococcaceae</taxon>
        <taxon>Streptococcus</taxon>
    </lineage>
</organism>
<dbReference type="InterPro" id="IPR016454">
    <property type="entry name" value="Cysteine_dSase"/>
</dbReference>
<evidence type="ECO:0000256" key="3">
    <source>
        <dbReference type="ARBA" id="ARBA00012239"/>
    </source>
</evidence>
<dbReference type="PANTHER" id="PTHR11601">
    <property type="entry name" value="CYSTEINE DESULFURYLASE FAMILY MEMBER"/>
    <property type="match status" value="1"/>
</dbReference>
<dbReference type="InterPro" id="IPR015422">
    <property type="entry name" value="PyrdxlP-dep_Trfase_small"/>
</dbReference>
<evidence type="ECO:0000313" key="12">
    <source>
        <dbReference type="EMBL" id="MVX59266.1"/>
    </source>
</evidence>
<reference evidence="12 13" key="1">
    <citation type="submission" date="2019-12" db="EMBL/GenBank/DDBJ databases">
        <title>Microbes associate with the intestines of laboratory mice.</title>
        <authorList>
            <person name="Navarre W."/>
            <person name="Wong E."/>
        </authorList>
    </citation>
    <scope>NUCLEOTIDE SEQUENCE [LARGE SCALE GENOMIC DNA]</scope>
    <source>
        <strain evidence="12 13">NM51_B2-22</strain>
    </source>
</reference>
<dbReference type="RefSeq" id="WP_160333048.1">
    <property type="nucleotide sequence ID" value="NZ_WSRS01000054.1"/>
</dbReference>
<evidence type="ECO:0000256" key="10">
    <source>
        <dbReference type="RuleBase" id="RU004504"/>
    </source>
</evidence>
<dbReference type="GO" id="GO:0046872">
    <property type="term" value="F:metal ion binding"/>
    <property type="evidence" value="ECO:0007669"/>
    <property type="project" value="UniProtKB-KW"/>
</dbReference>
<dbReference type="EMBL" id="WSRS01000054">
    <property type="protein sequence ID" value="MVX59266.1"/>
    <property type="molecule type" value="Genomic_DNA"/>
</dbReference>
<protein>
    <recommendedName>
        <fullName evidence="3">cysteine desulfurase</fullName>
        <ecNumber evidence="3">2.8.1.7</ecNumber>
    </recommendedName>
</protein>
<evidence type="ECO:0000256" key="4">
    <source>
        <dbReference type="ARBA" id="ARBA00022679"/>
    </source>
</evidence>
<comment type="caution">
    <text evidence="12">The sequence shown here is derived from an EMBL/GenBank/DDBJ whole genome shotgun (WGS) entry which is preliminary data.</text>
</comment>
<evidence type="ECO:0000256" key="9">
    <source>
        <dbReference type="ARBA" id="ARBA00050776"/>
    </source>
</evidence>
<sequence>MIYLDNAATTKISSKAMAAMMEIMQDHYGNPSSIHGLGRDARKYLRQARESIAKQLEVSTDQIIFTSGGTEANNLALFSYILEHQDQGKHLITSAIEHHSVLEVFHRLEQEYAFEVTYLEPRDGQLAIDDFQAALRDDTVLVSMMAANNETGTLLPIAQIGKILQEHPAAFHVDAVQWMGKRPFYPKELGVDFATASAHKFHGPKGVGFLYTSQPKLKSLMLGGTQENKHRAGTENLPAIVGMATALEESLENWEDKEEHIRNLRQTLVASLPESVTVNEATNQLPHVLSLVVPQVSKDSLLLQLDLAGIAVSGGSACTAGTLEPSHVIAACYPNQPERNNHSIRISFSDDTSLDDVTTFTQTLKNIIGG</sequence>
<keyword evidence="7" id="KW-0408">Iron</keyword>
<evidence type="ECO:0000313" key="13">
    <source>
        <dbReference type="Proteomes" id="UP000461595"/>
    </source>
</evidence>
<gene>
    <name evidence="12" type="ORF">E5983_06400</name>
</gene>
<dbReference type="PROSITE" id="PS00595">
    <property type="entry name" value="AA_TRANSFER_CLASS_5"/>
    <property type="match status" value="1"/>
</dbReference>
<dbReference type="Pfam" id="PF00266">
    <property type="entry name" value="Aminotran_5"/>
    <property type="match status" value="1"/>
</dbReference>
<comment type="catalytic activity">
    <reaction evidence="9">
        <text>(sulfur carrier)-H + L-cysteine = (sulfur carrier)-SH + L-alanine</text>
        <dbReference type="Rhea" id="RHEA:43892"/>
        <dbReference type="Rhea" id="RHEA-COMP:14737"/>
        <dbReference type="Rhea" id="RHEA-COMP:14739"/>
        <dbReference type="ChEBI" id="CHEBI:29917"/>
        <dbReference type="ChEBI" id="CHEBI:35235"/>
        <dbReference type="ChEBI" id="CHEBI:57972"/>
        <dbReference type="ChEBI" id="CHEBI:64428"/>
        <dbReference type="EC" id="2.8.1.7"/>
    </reaction>
</comment>
<dbReference type="Gene3D" id="3.40.640.10">
    <property type="entry name" value="Type I PLP-dependent aspartate aminotransferase-like (Major domain)"/>
    <property type="match status" value="1"/>
</dbReference>
<dbReference type="EC" id="2.8.1.7" evidence="3"/>
<feature type="domain" description="Aminotransferase class V" evidence="11">
    <location>
        <begin position="2"/>
        <end position="359"/>
    </location>
</feature>
<keyword evidence="4 12" id="KW-0808">Transferase</keyword>
<dbReference type="Proteomes" id="UP000461595">
    <property type="component" value="Unassembled WGS sequence"/>
</dbReference>
<proteinExistence type="inferred from homology"/>
<keyword evidence="12" id="KW-0032">Aminotransferase</keyword>
<name>A0A7X3G8U7_9STRE</name>
<dbReference type="PANTHER" id="PTHR11601:SF34">
    <property type="entry name" value="CYSTEINE DESULFURASE"/>
    <property type="match status" value="1"/>
</dbReference>
<dbReference type="Gene3D" id="1.10.260.50">
    <property type="match status" value="1"/>
</dbReference>
<comment type="cofactor">
    <cofactor evidence="1 10">
        <name>pyridoxal 5'-phosphate</name>
        <dbReference type="ChEBI" id="CHEBI:597326"/>
    </cofactor>
</comment>
<dbReference type="SUPFAM" id="SSF53383">
    <property type="entry name" value="PLP-dependent transferases"/>
    <property type="match status" value="1"/>
</dbReference>
<dbReference type="InterPro" id="IPR000192">
    <property type="entry name" value="Aminotrans_V_dom"/>
</dbReference>
<dbReference type="InterPro" id="IPR015424">
    <property type="entry name" value="PyrdxlP-dep_Trfase"/>
</dbReference>
<keyword evidence="5" id="KW-0479">Metal-binding</keyword>
<keyword evidence="8" id="KW-0411">Iron-sulfur</keyword>
<comment type="similarity">
    <text evidence="2">Belongs to the class-V pyridoxal-phosphate-dependent aminotransferase family. NifS/IscS subfamily.</text>
</comment>
<dbReference type="OrthoDB" id="9808002at2"/>
<dbReference type="AlphaFoldDB" id="A0A7X3G8U7"/>
<evidence type="ECO:0000256" key="2">
    <source>
        <dbReference type="ARBA" id="ARBA00006490"/>
    </source>
</evidence>
<dbReference type="GO" id="GO:0051536">
    <property type="term" value="F:iron-sulfur cluster binding"/>
    <property type="evidence" value="ECO:0007669"/>
    <property type="project" value="UniProtKB-KW"/>
</dbReference>
<evidence type="ECO:0000256" key="1">
    <source>
        <dbReference type="ARBA" id="ARBA00001933"/>
    </source>
</evidence>
<evidence type="ECO:0000256" key="8">
    <source>
        <dbReference type="ARBA" id="ARBA00023014"/>
    </source>
</evidence>
<accession>A0A7X3G8U7</accession>
<dbReference type="InterPro" id="IPR015421">
    <property type="entry name" value="PyrdxlP-dep_Trfase_major"/>
</dbReference>
<evidence type="ECO:0000259" key="11">
    <source>
        <dbReference type="Pfam" id="PF00266"/>
    </source>
</evidence>
<dbReference type="GO" id="GO:0008483">
    <property type="term" value="F:transaminase activity"/>
    <property type="evidence" value="ECO:0007669"/>
    <property type="project" value="UniProtKB-KW"/>
</dbReference>
<evidence type="ECO:0000256" key="7">
    <source>
        <dbReference type="ARBA" id="ARBA00023004"/>
    </source>
</evidence>